<dbReference type="Proteomes" id="UP001189624">
    <property type="component" value="Chromosome 6"/>
</dbReference>
<evidence type="ECO:0000313" key="2">
    <source>
        <dbReference type="Proteomes" id="UP001189624"/>
    </source>
</evidence>
<dbReference type="Gramene" id="rna-AYBTSS11_LOCUS20474">
    <property type="protein sequence ID" value="CAJ1964734.1"/>
    <property type="gene ID" value="gene-AYBTSS11_LOCUS20474"/>
</dbReference>
<protein>
    <submittedName>
        <fullName evidence="1">Uncharacterized protein</fullName>
    </submittedName>
</protein>
<organism evidence="1 2">
    <name type="scientific">Sphenostylis stenocarpa</name>
    <dbReference type="NCBI Taxonomy" id="92480"/>
    <lineage>
        <taxon>Eukaryota</taxon>
        <taxon>Viridiplantae</taxon>
        <taxon>Streptophyta</taxon>
        <taxon>Embryophyta</taxon>
        <taxon>Tracheophyta</taxon>
        <taxon>Spermatophyta</taxon>
        <taxon>Magnoliopsida</taxon>
        <taxon>eudicotyledons</taxon>
        <taxon>Gunneridae</taxon>
        <taxon>Pentapetalae</taxon>
        <taxon>rosids</taxon>
        <taxon>fabids</taxon>
        <taxon>Fabales</taxon>
        <taxon>Fabaceae</taxon>
        <taxon>Papilionoideae</taxon>
        <taxon>50 kb inversion clade</taxon>
        <taxon>NPAAA clade</taxon>
        <taxon>indigoferoid/millettioid clade</taxon>
        <taxon>Phaseoleae</taxon>
        <taxon>Sphenostylis</taxon>
    </lineage>
</organism>
<sequence>MSVMISSLGSITTFEDKLTITTLKDISCPINYKLFIPYVEDQVAQFSEVMGSSFDYKKIRVKLGVASLDVVRKLQATLQKVNSRGLHWLLPLPTLSLTFAHHHSVQGV</sequence>
<name>A0AA86STZ9_9FABA</name>
<dbReference type="EMBL" id="OY731403">
    <property type="protein sequence ID" value="CAJ1964734.1"/>
    <property type="molecule type" value="Genomic_DNA"/>
</dbReference>
<evidence type="ECO:0000313" key="1">
    <source>
        <dbReference type="EMBL" id="CAJ1964734.1"/>
    </source>
</evidence>
<dbReference type="AlphaFoldDB" id="A0AA86STZ9"/>
<reference evidence="1" key="1">
    <citation type="submission" date="2023-10" db="EMBL/GenBank/DDBJ databases">
        <authorList>
            <person name="Domelevo Entfellner J.-B."/>
        </authorList>
    </citation>
    <scope>NUCLEOTIDE SEQUENCE</scope>
</reference>
<keyword evidence="2" id="KW-1185">Reference proteome</keyword>
<gene>
    <name evidence="1" type="ORF">AYBTSS11_LOCUS20474</name>
</gene>
<accession>A0AA86STZ9</accession>
<proteinExistence type="predicted"/>